<feature type="compositionally biased region" description="Polar residues" evidence="1">
    <location>
        <begin position="65"/>
        <end position="76"/>
    </location>
</feature>
<comment type="caution">
    <text evidence="2">The sequence shown here is derived from an EMBL/GenBank/DDBJ whole genome shotgun (WGS) entry which is preliminary data.</text>
</comment>
<sequence>MSDINGFKDPAPSPNPTAKSGGFAPARGKEAKKDRPPAALPKRHRGNAVLPKPGRRAQNGGEVTRSPSQDGRQAQAQHHRCYPKFGGINAWRPRRLPCRQVIVSVSVAYRDAVFSNRGESRFVSMPQPKAAVFQYHGKAAVFLKLSRAASCHQNTDLSPDCLFVV</sequence>
<feature type="compositionally biased region" description="Basic and acidic residues" evidence="1">
    <location>
        <begin position="27"/>
        <end position="36"/>
    </location>
</feature>
<protein>
    <submittedName>
        <fullName evidence="2">Uncharacterized protein</fullName>
    </submittedName>
</protein>
<dbReference type="Proteomes" id="UP000237423">
    <property type="component" value="Unassembled WGS sequence"/>
</dbReference>
<feature type="region of interest" description="Disordered" evidence="1">
    <location>
        <begin position="1"/>
        <end position="79"/>
    </location>
</feature>
<gene>
    <name evidence="2" type="ORF">AADEFJLK_04608</name>
</gene>
<organism evidence="2 3">
    <name type="scientific">Methylovulum psychrotolerans</name>
    <dbReference type="NCBI Taxonomy" id="1704499"/>
    <lineage>
        <taxon>Bacteria</taxon>
        <taxon>Pseudomonadati</taxon>
        <taxon>Pseudomonadota</taxon>
        <taxon>Gammaproteobacteria</taxon>
        <taxon>Methylococcales</taxon>
        <taxon>Methylococcaceae</taxon>
        <taxon>Methylovulum</taxon>
    </lineage>
</organism>
<dbReference type="EMBL" id="PGFZ01000041">
    <property type="protein sequence ID" value="POZ49627.1"/>
    <property type="molecule type" value="Genomic_DNA"/>
</dbReference>
<dbReference type="AlphaFoldDB" id="A0A2S5CFT6"/>
<reference evidence="2 3" key="1">
    <citation type="submission" date="2017-11" db="EMBL/GenBank/DDBJ databases">
        <title>Draft Genome Sequence of Methylobacter psychrotolerans Sph1T, an Obligate Methanotroph from Low-Temperature Environments.</title>
        <authorList>
            <person name="Oshkin I.Y."/>
            <person name="Miroshnikov K."/>
            <person name="Belova S.E."/>
            <person name="Korzhenkov A."/>
            <person name="Toshchakov S.V."/>
            <person name="Dedysh S.N."/>
        </authorList>
    </citation>
    <scope>NUCLEOTIDE SEQUENCE [LARGE SCALE GENOMIC DNA]</scope>
    <source>
        <strain evidence="2 3">Sph1</strain>
    </source>
</reference>
<accession>A0A2S5CFT6</accession>
<evidence type="ECO:0000313" key="2">
    <source>
        <dbReference type="EMBL" id="POZ49627.1"/>
    </source>
</evidence>
<proteinExistence type="predicted"/>
<evidence type="ECO:0000313" key="3">
    <source>
        <dbReference type="Proteomes" id="UP000237423"/>
    </source>
</evidence>
<evidence type="ECO:0000256" key="1">
    <source>
        <dbReference type="SAM" id="MobiDB-lite"/>
    </source>
</evidence>
<name>A0A2S5CFT6_9GAMM</name>